<evidence type="ECO:0000256" key="7">
    <source>
        <dbReference type="ARBA" id="ARBA00023136"/>
    </source>
</evidence>
<evidence type="ECO:0000256" key="2">
    <source>
        <dbReference type="ARBA" id="ARBA00009142"/>
    </source>
</evidence>
<reference evidence="10" key="1">
    <citation type="submission" date="2019-03" db="EMBL/GenBank/DDBJ databases">
        <title>Aquabacterium pictum sp.nov., the first bacteriochlorophyll a-containing freshwater bacterium in the genus Aquabacterium of the class Betaproteobacteria.</title>
        <authorList>
            <person name="Hirose S."/>
            <person name="Tank M."/>
            <person name="Hara E."/>
            <person name="Tamaki H."/>
            <person name="Takaichi S."/>
            <person name="Haruta S."/>
            <person name="Hanada S."/>
        </authorList>
    </citation>
    <scope>NUCLEOTIDE SEQUENCE [LARGE SCALE GENOMIC DNA]</scope>
    <source>
        <strain evidence="10">W35</strain>
    </source>
</reference>
<sequence>MGWLGFGAAQLAAIGAIALLAFVVRGVSGFGSSMVGIGGLSLLLPPQQVVPAFLALELLTTAHLLPGVWRQIDWRSLRWVIGGCLLATPLGLTLLAGLDAGTMRLGVSLCLLVIAALMLSGLAQRWAPRQTPGPLGALAVGAVSGALNGAVGISGPPAIVFYFATTAAATSRATLIAYFLFTDVWALALAGGAGLLKSAALPLIVAALPWSLAGIWLGSRLYLRLDEAQLRRLVWWLLAALGAAGVANALRG</sequence>
<feature type="transmembrane region" description="Helical" evidence="8">
    <location>
        <begin position="233"/>
        <end position="250"/>
    </location>
</feature>
<comment type="subcellular location">
    <subcellularLocation>
        <location evidence="1 8">Cell membrane</location>
        <topology evidence="1 8">Multi-pass membrane protein</topology>
    </subcellularLocation>
</comment>
<dbReference type="PANTHER" id="PTHR30269:SF37">
    <property type="entry name" value="MEMBRANE TRANSPORTER PROTEIN"/>
    <property type="match status" value="1"/>
</dbReference>
<evidence type="ECO:0000256" key="5">
    <source>
        <dbReference type="ARBA" id="ARBA00022692"/>
    </source>
</evidence>
<keyword evidence="7 8" id="KW-0472">Membrane</keyword>
<gene>
    <name evidence="9" type="ORF">AQPW35_31220</name>
</gene>
<keyword evidence="10" id="KW-1185">Reference proteome</keyword>
<dbReference type="EMBL" id="BJCL01000008">
    <property type="protein sequence ID" value="GCL64041.1"/>
    <property type="molecule type" value="Genomic_DNA"/>
</dbReference>
<keyword evidence="5 8" id="KW-0812">Transmembrane</keyword>
<evidence type="ECO:0000256" key="1">
    <source>
        <dbReference type="ARBA" id="ARBA00004651"/>
    </source>
</evidence>
<evidence type="ECO:0000256" key="4">
    <source>
        <dbReference type="ARBA" id="ARBA00022475"/>
    </source>
</evidence>
<name>A0A480ARJ4_9BURK</name>
<dbReference type="InterPro" id="IPR002781">
    <property type="entry name" value="TM_pro_TauE-like"/>
</dbReference>
<dbReference type="GO" id="GO:0005886">
    <property type="term" value="C:plasma membrane"/>
    <property type="evidence" value="ECO:0007669"/>
    <property type="project" value="UniProtKB-SubCell"/>
</dbReference>
<protein>
    <recommendedName>
        <fullName evidence="8">Probable membrane transporter protein</fullName>
    </recommendedName>
</protein>
<comment type="caution">
    <text evidence="9">The sequence shown here is derived from an EMBL/GenBank/DDBJ whole genome shotgun (WGS) entry which is preliminary data.</text>
</comment>
<evidence type="ECO:0000313" key="9">
    <source>
        <dbReference type="EMBL" id="GCL64041.1"/>
    </source>
</evidence>
<comment type="similarity">
    <text evidence="2 8">Belongs to the 4-toluene sulfonate uptake permease (TSUP) (TC 2.A.102) family.</text>
</comment>
<dbReference type="OrthoDB" id="9795324at2"/>
<dbReference type="Proteomes" id="UP000301751">
    <property type="component" value="Unassembled WGS sequence"/>
</dbReference>
<dbReference type="PANTHER" id="PTHR30269">
    <property type="entry name" value="TRANSMEMBRANE PROTEIN YFCA"/>
    <property type="match status" value="1"/>
</dbReference>
<feature type="transmembrane region" description="Helical" evidence="8">
    <location>
        <begin position="76"/>
        <end position="97"/>
    </location>
</feature>
<dbReference type="Pfam" id="PF01925">
    <property type="entry name" value="TauE"/>
    <property type="match status" value="1"/>
</dbReference>
<evidence type="ECO:0000256" key="6">
    <source>
        <dbReference type="ARBA" id="ARBA00022989"/>
    </source>
</evidence>
<dbReference type="RefSeq" id="WP_137733783.1">
    <property type="nucleotide sequence ID" value="NZ_BJCL01000008.1"/>
</dbReference>
<dbReference type="AlphaFoldDB" id="A0A480ARJ4"/>
<dbReference type="InterPro" id="IPR052017">
    <property type="entry name" value="TSUP"/>
</dbReference>
<feature type="transmembrane region" description="Helical" evidence="8">
    <location>
        <begin position="103"/>
        <end position="123"/>
    </location>
</feature>
<keyword evidence="6 8" id="KW-1133">Transmembrane helix</keyword>
<feature type="transmembrane region" description="Helical" evidence="8">
    <location>
        <begin position="175"/>
        <end position="196"/>
    </location>
</feature>
<feature type="transmembrane region" description="Helical" evidence="8">
    <location>
        <begin position="135"/>
        <end position="163"/>
    </location>
</feature>
<proteinExistence type="inferred from homology"/>
<evidence type="ECO:0000313" key="10">
    <source>
        <dbReference type="Proteomes" id="UP000301751"/>
    </source>
</evidence>
<keyword evidence="3" id="KW-0813">Transport</keyword>
<evidence type="ECO:0000256" key="3">
    <source>
        <dbReference type="ARBA" id="ARBA00022448"/>
    </source>
</evidence>
<keyword evidence="4 8" id="KW-1003">Cell membrane</keyword>
<feature type="transmembrane region" description="Helical" evidence="8">
    <location>
        <begin position="203"/>
        <end position="221"/>
    </location>
</feature>
<evidence type="ECO:0000256" key="8">
    <source>
        <dbReference type="RuleBase" id="RU363041"/>
    </source>
</evidence>
<accession>A0A480ARJ4</accession>
<organism evidence="9 10">
    <name type="scientific">Pseudaquabacterium pictum</name>
    <dbReference type="NCBI Taxonomy" id="2315236"/>
    <lineage>
        <taxon>Bacteria</taxon>
        <taxon>Pseudomonadati</taxon>
        <taxon>Pseudomonadota</taxon>
        <taxon>Betaproteobacteria</taxon>
        <taxon>Burkholderiales</taxon>
        <taxon>Sphaerotilaceae</taxon>
        <taxon>Pseudaquabacterium</taxon>
    </lineage>
</organism>